<dbReference type="AlphaFoldDB" id="A0A133XG47"/>
<dbReference type="Proteomes" id="UP000070186">
    <property type="component" value="Unassembled WGS sequence"/>
</dbReference>
<proteinExistence type="predicted"/>
<evidence type="ECO:0000313" key="1">
    <source>
        <dbReference type="EMBL" id="KXB29911.1"/>
    </source>
</evidence>
<reference evidence="1 2" key="1">
    <citation type="submission" date="2015-12" db="EMBL/GenBank/DDBJ databases">
        <title>Nitrous oxide reduction kinetics distinguish bacteria harboring typical versus atypical NosZ.</title>
        <authorList>
            <person name="Yoon S."/>
            <person name="Nissen S."/>
            <person name="Park D."/>
            <person name="Sanford R.A."/>
            <person name="Loeffler F.E."/>
        </authorList>
    </citation>
    <scope>NUCLEOTIDE SEQUENCE [LARGE SCALE GENOMIC DNA]</scope>
    <source>
        <strain evidence="1 2">ATCC BAA-841</strain>
    </source>
</reference>
<accession>A0A133XG47</accession>
<evidence type="ECO:0000313" key="2">
    <source>
        <dbReference type="Proteomes" id="UP000070186"/>
    </source>
</evidence>
<protein>
    <submittedName>
        <fullName evidence="1">Peptidoglycan-binding domain-containing protein</fullName>
    </submittedName>
</protein>
<dbReference type="STRING" id="281362.AT959_17080"/>
<dbReference type="EMBL" id="LODL01000035">
    <property type="protein sequence ID" value="KXB29911.1"/>
    <property type="molecule type" value="Genomic_DNA"/>
</dbReference>
<name>A0A133XG47_9RHOO</name>
<gene>
    <name evidence="1" type="ORF">AT959_17080</name>
</gene>
<comment type="caution">
    <text evidence="1">The sequence shown here is derived from an EMBL/GenBank/DDBJ whole genome shotgun (WGS) entry which is preliminary data.</text>
</comment>
<keyword evidence="2" id="KW-1185">Reference proteome</keyword>
<sequence length="189" mass="20462">MVPEREFSGADWCARFPGSNSTDDLEGDFKTGVNSFICAMKQGGADVSVAATYRPPERAYLMHWSWMIANGKSEAADVSAKAGVNINWDHGNDEASKAAAKAMVAEYGMSGLKVAPALRSRHTERKAIDMTISWKKELVIAGADGSHVTIKTEPRTGMNEDLHAVGAGYGVIKFWKGDADKPHWSTDGR</sequence>
<organism evidence="1 2">
    <name type="scientific">Dechloromonas denitrificans</name>
    <dbReference type="NCBI Taxonomy" id="281362"/>
    <lineage>
        <taxon>Bacteria</taxon>
        <taxon>Pseudomonadati</taxon>
        <taxon>Pseudomonadota</taxon>
        <taxon>Betaproteobacteria</taxon>
        <taxon>Rhodocyclales</taxon>
        <taxon>Azonexaceae</taxon>
        <taxon>Dechloromonas</taxon>
    </lineage>
</organism>